<name>A0A2K1L915_PHYPA</name>
<proteinExistence type="predicted"/>
<organism evidence="2">
    <name type="scientific">Physcomitrium patens</name>
    <name type="common">Spreading-leaved earth moss</name>
    <name type="synonym">Physcomitrella patens</name>
    <dbReference type="NCBI Taxonomy" id="3218"/>
    <lineage>
        <taxon>Eukaryota</taxon>
        <taxon>Viridiplantae</taxon>
        <taxon>Streptophyta</taxon>
        <taxon>Embryophyta</taxon>
        <taxon>Bryophyta</taxon>
        <taxon>Bryophytina</taxon>
        <taxon>Bryopsida</taxon>
        <taxon>Funariidae</taxon>
        <taxon>Funariales</taxon>
        <taxon>Funariaceae</taxon>
        <taxon>Physcomitrium</taxon>
    </lineage>
</organism>
<dbReference type="Gramene" id="Pp3c1_21570V3.1">
    <property type="protein sequence ID" value="Pp3c1_21570V3.1"/>
    <property type="gene ID" value="Pp3c1_21570"/>
</dbReference>
<keyword evidence="1" id="KW-0732">Signal</keyword>
<evidence type="ECO:0000313" key="4">
    <source>
        <dbReference type="Proteomes" id="UP000006727"/>
    </source>
</evidence>
<keyword evidence="4" id="KW-1185">Reference proteome</keyword>
<dbReference type="Gramene" id="Pp3c1_21570V3.3">
    <property type="protein sequence ID" value="Pp3c1_21570V3.3"/>
    <property type="gene ID" value="Pp3c1_21570"/>
</dbReference>
<dbReference type="EMBL" id="ABEU02000001">
    <property type="protein sequence ID" value="PNR62526.1"/>
    <property type="molecule type" value="Genomic_DNA"/>
</dbReference>
<evidence type="ECO:0000256" key="1">
    <source>
        <dbReference type="SAM" id="SignalP"/>
    </source>
</evidence>
<feature type="signal peptide" evidence="1">
    <location>
        <begin position="1"/>
        <end position="32"/>
    </location>
</feature>
<dbReference type="EnsemblPlants" id="Pp3c1_21570V3.2">
    <property type="protein sequence ID" value="Pp3c1_21570V3.2"/>
    <property type="gene ID" value="Pp3c1_21570"/>
</dbReference>
<dbReference type="Proteomes" id="UP000006727">
    <property type="component" value="Chromosome 1"/>
</dbReference>
<dbReference type="AlphaFoldDB" id="A0A2K1L915"/>
<dbReference type="RefSeq" id="XP_024389898.1">
    <property type="nucleotide sequence ID" value="XM_024534130.2"/>
</dbReference>
<protein>
    <submittedName>
        <fullName evidence="2 3">Uncharacterized protein</fullName>
    </submittedName>
</protein>
<reference evidence="2 4" key="1">
    <citation type="journal article" date="2008" name="Science">
        <title>The Physcomitrella genome reveals evolutionary insights into the conquest of land by plants.</title>
        <authorList>
            <person name="Rensing S."/>
            <person name="Lang D."/>
            <person name="Zimmer A."/>
            <person name="Terry A."/>
            <person name="Salamov A."/>
            <person name="Shapiro H."/>
            <person name="Nishiyama T."/>
            <person name="Perroud P.-F."/>
            <person name="Lindquist E."/>
            <person name="Kamisugi Y."/>
            <person name="Tanahashi T."/>
            <person name="Sakakibara K."/>
            <person name="Fujita T."/>
            <person name="Oishi K."/>
            <person name="Shin-I T."/>
            <person name="Kuroki Y."/>
            <person name="Toyoda A."/>
            <person name="Suzuki Y."/>
            <person name="Hashimoto A."/>
            <person name="Yamaguchi K."/>
            <person name="Sugano A."/>
            <person name="Kohara Y."/>
            <person name="Fujiyama A."/>
            <person name="Anterola A."/>
            <person name="Aoki S."/>
            <person name="Ashton N."/>
            <person name="Barbazuk W.B."/>
            <person name="Barker E."/>
            <person name="Bennetzen J."/>
            <person name="Bezanilla M."/>
            <person name="Blankenship R."/>
            <person name="Cho S.H."/>
            <person name="Dutcher S."/>
            <person name="Estelle M."/>
            <person name="Fawcett J.A."/>
            <person name="Gundlach H."/>
            <person name="Hanada K."/>
            <person name="Heyl A."/>
            <person name="Hicks K.A."/>
            <person name="Hugh J."/>
            <person name="Lohr M."/>
            <person name="Mayer K."/>
            <person name="Melkozernov A."/>
            <person name="Murata T."/>
            <person name="Nelson D."/>
            <person name="Pils B."/>
            <person name="Prigge M."/>
            <person name="Reiss B."/>
            <person name="Renner T."/>
            <person name="Rombauts S."/>
            <person name="Rushton P."/>
            <person name="Sanderfoot A."/>
            <person name="Schween G."/>
            <person name="Shiu S.-H."/>
            <person name="Stueber K."/>
            <person name="Theodoulou F.L."/>
            <person name="Tu H."/>
            <person name="Van de Peer Y."/>
            <person name="Verrier P.J."/>
            <person name="Waters E."/>
            <person name="Wood A."/>
            <person name="Yang L."/>
            <person name="Cove D."/>
            <person name="Cuming A."/>
            <person name="Hasebe M."/>
            <person name="Lucas S."/>
            <person name="Mishler D.B."/>
            <person name="Reski R."/>
            <person name="Grigoriev I."/>
            <person name="Quatrano R.S."/>
            <person name="Boore J.L."/>
        </authorList>
    </citation>
    <scope>NUCLEOTIDE SEQUENCE [LARGE SCALE GENOMIC DNA]</scope>
    <source>
        <strain evidence="3 4">cv. Gransden 2004</strain>
    </source>
</reference>
<dbReference type="EnsemblPlants" id="Pp3c1_21570V3.1">
    <property type="protein sequence ID" value="Pp3c1_21570V3.1"/>
    <property type="gene ID" value="Pp3c1_21570"/>
</dbReference>
<evidence type="ECO:0000313" key="3">
    <source>
        <dbReference type="EnsemblPlants" id="Pp3c1_21570V3.1"/>
    </source>
</evidence>
<sequence length="345" mass="37149">MCITHGELTTSNMSKPAILWCIFAVLWSVASAYLVPPPGYSVGFTGRITAGSQRYICNRGSWIKIGAFASILTPDGHQLGSYTSKCDSLKRTSTYAWKLLNSPGTTTESGHSSSGLQGIAVMTVQVSTSAVSEYLAIVKKRIGGGDASLVVFVSLTGTKGGLPPRKALCTSNGATSGVPFQGTFTFFTQDQVPPRVPASLKPLANFVQVFFLEGMMQYRFDNNGRWTSQGHYSTIYDVAGGTSLGKFGTVRQSDRFGSNLMFKLINPNGFWFYAEQCAKPVRVSLMGAPWQLLQITSSGGYKNPMGTYRFALIASVMGGQPPKLAARAYGMTYGAAFSAQCYLYV</sequence>
<dbReference type="OrthoDB" id="1859733at2759"/>
<reference evidence="2 4" key="2">
    <citation type="journal article" date="2018" name="Plant J.">
        <title>The Physcomitrella patens chromosome-scale assembly reveals moss genome structure and evolution.</title>
        <authorList>
            <person name="Lang D."/>
            <person name="Ullrich K.K."/>
            <person name="Murat F."/>
            <person name="Fuchs J."/>
            <person name="Jenkins J."/>
            <person name="Haas F.B."/>
            <person name="Piednoel M."/>
            <person name="Gundlach H."/>
            <person name="Van Bel M."/>
            <person name="Meyberg R."/>
            <person name="Vives C."/>
            <person name="Morata J."/>
            <person name="Symeonidi A."/>
            <person name="Hiss M."/>
            <person name="Muchero W."/>
            <person name="Kamisugi Y."/>
            <person name="Saleh O."/>
            <person name="Blanc G."/>
            <person name="Decker E.L."/>
            <person name="van Gessel N."/>
            <person name="Grimwood J."/>
            <person name="Hayes R.D."/>
            <person name="Graham S.W."/>
            <person name="Gunter L.E."/>
            <person name="McDaniel S.F."/>
            <person name="Hoernstein S.N.W."/>
            <person name="Larsson A."/>
            <person name="Li F.W."/>
            <person name="Perroud P.F."/>
            <person name="Phillips J."/>
            <person name="Ranjan P."/>
            <person name="Rokshar D.S."/>
            <person name="Rothfels C.J."/>
            <person name="Schneider L."/>
            <person name="Shu S."/>
            <person name="Stevenson D.W."/>
            <person name="Thummler F."/>
            <person name="Tillich M."/>
            <person name="Villarreal Aguilar J.C."/>
            <person name="Widiez T."/>
            <person name="Wong G.K."/>
            <person name="Wymore A."/>
            <person name="Zhang Y."/>
            <person name="Zimmer A.D."/>
            <person name="Quatrano R.S."/>
            <person name="Mayer K.F.X."/>
            <person name="Goodstein D."/>
            <person name="Casacuberta J.M."/>
            <person name="Vandepoele K."/>
            <person name="Reski R."/>
            <person name="Cuming A.C."/>
            <person name="Tuskan G.A."/>
            <person name="Maumus F."/>
            <person name="Salse J."/>
            <person name="Schmutz J."/>
            <person name="Rensing S.A."/>
        </authorList>
    </citation>
    <scope>NUCLEOTIDE SEQUENCE [LARGE SCALE GENOMIC DNA]</scope>
    <source>
        <strain evidence="3 4">cv. Gransden 2004</strain>
    </source>
</reference>
<dbReference type="PaxDb" id="3218-PP1S257_78V6.1"/>
<dbReference type="Gramene" id="Pp3c1_21570V3.2">
    <property type="protein sequence ID" value="Pp3c1_21570V3.2"/>
    <property type="gene ID" value="Pp3c1_21570"/>
</dbReference>
<accession>A0A2K1L915</accession>
<gene>
    <name evidence="3" type="primary">LOC112289163</name>
    <name evidence="2" type="ORF">PHYPA_000950</name>
</gene>
<dbReference type="PANTHER" id="PTHR35567:SF12">
    <property type="match status" value="1"/>
</dbReference>
<reference evidence="3" key="3">
    <citation type="submission" date="2020-12" db="UniProtKB">
        <authorList>
            <consortium name="EnsemblPlants"/>
        </authorList>
    </citation>
    <scope>IDENTIFICATION</scope>
</reference>
<feature type="chain" id="PRO_5044576524" evidence="1">
    <location>
        <begin position="33"/>
        <end position="345"/>
    </location>
</feature>
<dbReference type="PANTHER" id="PTHR35567">
    <property type="entry name" value="MALATE DEHYDROGENASE (AFU_ORTHOLOGUE AFUA_2G13800)"/>
    <property type="match status" value="1"/>
</dbReference>
<dbReference type="GeneID" id="112289163"/>
<evidence type="ECO:0000313" key="2">
    <source>
        <dbReference type="EMBL" id="PNR62526.1"/>
    </source>
</evidence>
<dbReference type="EnsemblPlants" id="Pp3c1_21570V3.3">
    <property type="protein sequence ID" value="Pp3c1_21570V3.3"/>
    <property type="gene ID" value="Pp3c1_21570"/>
</dbReference>